<accession>A0A2M8TLZ3</accession>
<organism evidence="1 2">
    <name type="scientific">Prevotella intermedia</name>
    <dbReference type="NCBI Taxonomy" id="28131"/>
    <lineage>
        <taxon>Bacteria</taxon>
        <taxon>Pseudomonadati</taxon>
        <taxon>Bacteroidota</taxon>
        <taxon>Bacteroidia</taxon>
        <taxon>Bacteroidales</taxon>
        <taxon>Prevotellaceae</taxon>
        <taxon>Prevotella</taxon>
    </lineage>
</organism>
<name>A0A2M8TLZ3_PREIN</name>
<dbReference type="EMBL" id="PENH01000001">
    <property type="protein sequence ID" value="PJI24951.1"/>
    <property type="molecule type" value="Genomic_DNA"/>
</dbReference>
<comment type="caution">
    <text evidence="1">The sequence shown here is derived from an EMBL/GenBank/DDBJ whole genome shotgun (WGS) entry which is preliminary data.</text>
</comment>
<evidence type="ECO:0000313" key="2">
    <source>
        <dbReference type="Proteomes" id="UP000231201"/>
    </source>
</evidence>
<dbReference type="RefSeq" id="WP_100356429.1">
    <property type="nucleotide sequence ID" value="NZ_PENH01000001.1"/>
</dbReference>
<dbReference type="AlphaFoldDB" id="A0A2M8TLZ3"/>
<sequence length="169" mass="19576">MENKKKMKVIALKGPHDCGKTQTLTIVYFLLLDEGYKQAAGKNFKYLYGETGDFRDVLEFNGKKIGIVTQGDYDKENFEREDDELCTDENLTALTVEGHLTLLEEKKCDIAICAINSDRKDIEEEIKIFEPDPIEKENKEESPLPLQRIENFQKAIEVRDKLREKLDEK</sequence>
<gene>
    <name evidence="1" type="ORF">CTM59_02170</name>
</gene>
<proteinExistence type="predicted"/>
<protein>
    <submittedName>
        <fullName evidence="1">Uncharacterized protein</fullName>
    </submittedName>
</protein>
<reference evidence="1 2" key="1">
    <citation type="submission" date="2017-11" db="EMBL/GenBank/DDBJ databases">
        <title>Genome sequencing of Prevotella intermedia KCOM 2833.</title>
        <authorList>
            <person name="Kook J.-K."/>
            <person name="Park S.-N."/>
            <person name="Lim Y.K."/>
        </authorList>
    </citation>
    <scope>NUCLEOTIDE SEQUENCE [LARGE SCALE GENOMIC DNA]</scope>
    <source>
        <strain evidence="1 2">KCOM 2833</strain>
    </source>
</reference>
<evidence type="ECO:0000313" key="1">
    <source>
        <dbReference type="EMBL" id="PJI24951.1"/>
    </source>
</evidence>
<dbReference type="Proteomes" id="UP000231201">
    <property type="component" value="Unassembled WGS sequence"/>
</dbReference>